<dbReference type="SUPFAM" id="SSF53187">
    <property type="entry name" value="Zn-dependent exopeptidases"/>
    <property type="match status" value="1"/>
</dbReference>
<sequence>MKLKLSLFAAFFFLIFSSLTFANDDPKKITIVLDAGHGGNDFGAKNSFFIEKDYTLEIVKAVKERNKNANIEIVLTRDSDQFLELNERAAFINKIKPNYFISVHLNSATSNVKNGYEVFHAPTNSNAKILAENFIQHVNYPLQNLGVKTANFLILRETQVPGILFEVGFISNQNDASYITSEEGKEKIISEILNFIQK</sequence>
<name>A0ABX7XB94_9FLAO</name>
<evidence type="ECO:0000313" key="7">
    <source>
        <dbReference type="Proteomes" id="UP000672011"/>
    </source>
</evidence>
<dbReference type="RefSeq" id="WP_230475760.1">
    <property type="nucleotide sequence ID" value="NZ_CP072842.1"/>
</dbReference>
<keyword evidence="4" id="KW-0732">Signal</keyword>
<dbReference type="CDD" id="cd02696">
    <property type="entry name" value="MurNAc-LAA"/>
    <property type="match status" value="1"/>
</dbReference>
<reference evidence="6 7" key="1">
    <citation type="journal article" date="2021" name="Int. J. Syst. Evol. Microbiol.">
        <title>Faecalibacter bovis sp. nov., isolated from cow faeces.</title>
        <authorList>
            <person name="Li F."/>
            <person name="Zhao W."/>
            <person name="Hong Q."/>
            <person name="Shao Q."/>
            <person name="Song J."/>
            <person name="Yang S."/>
        </authorList>
    </citation>
    <scope>NUCLEOTIDE SEQUENCE [LARGE SCALE GENOMIC DNA]</scope>
    <source>
        <strain evidence="6 7">ZY171143</strain>
    </source>
</reference>
<evidence type="ECO:0000256" key="2">
    <source>
        <dbReference type="ARBA" id="ARBA00011901"/>
    </source>
</evidence>
<evidence type="ECO:0000259" key="5">
    <source>
        <dbReference type="SMART" id="SM00646"/>
    </source>
</evidence>
<dbReference type="InterPro" id="IPR050695">
    <property type="entry name" value="N-acetylmuramoyl_amidase_3"/>
</dbReference>
<reference evidence="7" key="2">
    <citation type="submission" date="2021-04" db="EMBL/GenBank/DDBJ databases">
        <title>Taxonomy of Flavobacteriaceae bacterium ZY171143.</title>
        <authorList>
            <person name="Li F."/>
        </authorList>
    </citation>
    <scope>NUCLEOTIDE SEQUENCE [LARGE SCALE GENOMIC DNA]</scope>
    <source>
        <strain evidence="7">ZY171143</strain>
    </source>
</reference>
<accession>A0ABX7XB94</accession>
<feature type="domain" description="MurNAc-LAA" evidence="5">
    <location>
        <begin position="89"/>
        <end position="197"/>
    </location>
</feature>
<evidence type="ECO:0000256" key="4">
    <source>
        <dbReference type="SAM" id="SignalP"/>
    </source>
</evidence>
<dbReference type="PANTHER" id="PTHR30404:SF0">
    <property type="entry name" value="N-ACETYLMURAMOYL-L-ALANINE AMIDASE AMIC"/>
    <property type="match status" value="1"/>
</dbReference>
<keyword evidence="7" id="KW-1185">Reference proteome</keyword>
<feature type="signal peptide" evidence="4">
    <location>
        <begin position="1"/>
        <end position="22"/>
    </location>
</feature>
<proteinExistence type="predicted"/>
<dbReference type="PANTHER" id="PTHR30404">
    <property type="entry name" value="N-ACETYLMURAMOYL-L-ALANINE AMIDASE"/>
    <property type="match status" value="1"/>
</dbReference>
<gene>
    <name evidence="6" type="ORF">J9309_10105</name>
</gene>
<organism evidence="6 7">
    <name type="scientific">Faecalibacter bovis</name>
    <dbReference type="NCBI Taxonomy" id="2898187"/>
    <lineage>
        <taxon>Bacteria</taxon>
        <taxon>Pseudomonadati</taxon>
        <taxon>Bacteroidota</taxon>
        <taxon>Flavobacteriia</taxon>
        <taxon>Flavobacteriales</taxon>
        <taxon>Weeksellaceae</taxon>
        <taxon>Faecalibacter</taxon>
    </lineage>
</organism>
<feature type="chain" id="PRO_5047349059" description="N-acetylmuramoyl-L-alanine amidase" evidence="4">
    <location>
        <begin position="23"/>
        <end position="198"/>
    </location>
</feature>
<dbReference type="EMBL" id="CP072842">
    <property type="protein sequence ID" value="QTV05135.1"/>
    <property type="molecule type" value="Genomic_DNA"/>
</dbReference>
<dbReference type="EC" id="3.5.1.28" evidence="2"/>
<protein>
    <recommendedName>
        <fullName evidence="2">N-acetylmuramoyl-L-alanine amidase</fullName>
        <ecNumber evidence="2">3.5.1.28</ecNumber>
    </recommendedName>
</protein>
<dbReference type="SMART" id="SM00646">
    <property type="entry name" value="Ami_3"/>
    <property type="match status" value="1"/>
</dbReference>
<dbReference type="Gene3D" id="3.40.630.40">
    <property type="entry name" value="Zn-dependent exopeptidases"/>
    <property type="match status" value="1"/>
</dbReference>
<dbReference type="Proteomes" id="UP000672011">
    <property type="component" value="Chromosome"/>
</dbReference>
<evidence type="ECO:0000313" key="6">
    <source>
        <dbReference type="EMBL" id="QTV05135.1"/>
    </source>
</evidence>
<comment type="catalytic activity">
    <reaction evidence="1">
        <text>Hydrolyzes the link between N-acetylmuramoyl residues and L-amino acid residues in certain cell-wall glycopeptides.</text>
        <dbReference type="EC" id="3.5.1.28"/>
    </reaction>
</comment>
<evidence type="ECO:0000256" key="3">
    <source>
        <dbReference type="ARBA" id="ARBA00022801"/>
    </source>
</evidence>
<dbReference type="InterPro" id="IPR002508">
    <property type="entry name" value="MurNAc-LAA_cat"/>
</dbReference>
<keyword evidence="3" id="KW-0378">Hydrolase</keyword>
<dbReference type="Pfam" id="PF01520">
    <property type="entry name" value="Amidase_3"/>
    <property type="match status" value="1"/>
</dbReference>
<evidence type="ECO:0000256" key="1">
    <source>
        <dbReference type="ARBA" id="ARBA00001561"/>
    </source>
</evidence>